<feature type="domain" description="WWE" evidence="8">
    <location>
        <begin position="1481"/>
        <end position="1559"/>
    </location>
</feature>
<dbReference type="GO" id="GO:0070212">
    <property type="term" value="P:protein poly-ADP-ribosylation"/>
    <property type="evidence" value="ECO:0007669"/>
    <property type="project" value="TreeGrafter"/>
</dbReference>
<protein>
    <recommendedName>
        <fullName evidence="7">Poly [ADP-ribose] polymerase</fullName>
        <shortName evidence="7">PARP</shortName>
        <ecNumber evidence="7">2.4.2.-</ecNumber>
    </recommendedName>
</protein>
<dbReference type="InterPro" id="IPR054596">
    <property type="entry name" value="PARP14_WWE"/>
</dbReference>
<evidence type="ECO:0000259" key="8">
    <source>
        <dbReference type="PROSITE" id="PS50918"/>
    </source>
</evidence>
<dbReference type="InterPro" id="IPR043472">
    <property type="entry name" value="Macro_dom-like"/>
</dbReference>
<dbReference type="SUPFAM" id="SSF56399">
    <property type="entry name" value="ADP-ribosylation"/>
    <property type="match status" value="1"/>
</dbReference>
<keyword evidence="12" id="KW-1185">Reference proteome</keyword>
<accession>A0A8C5H8T1</accession>
<feature type="domain" description="Macro" evidence="10">
    <location>
        <begin position="937"/>
        <end position="1122"/>
    </location>
</feature>
<dbReference type="Pfam" id="PF23245">
    <property type="entry name" value="RRM_PARP14_2"/>
    <property type="match status" value="1"/>
</dbReference>
<evidence type="ECO:0000256" key="1">
    <source>
        <dbReference type="ARBA" id="ARBA00004123"/>
    </source>
</evidence>
<dbReference type="SUPFAM" id="SSF52949">
    <property type="entry name" value="Macro domain-like"/>
    <property type="match status" value="3"/>
</dbReference>
<evidence type="ECO:0000259" key="9">
    <source>
        <dbReference type="PROSITE" id="PS51059"/>
    </source>
</evidence>
<evidence type="ECO:0000256" key="2">
    <source>
        <dbReference type="ARBA" id="ARBA00022676"/>
    </source>
</evidence>
<dbReference type="GO" id="GO:0010629">
    <property type="term" value="P:negative regulation of gene expression"/>
    <property type="evidence" value="ECO:0007669"/>
    <property type="project" value="TreeGrafter"/>
</dbReference>
<dbReference type="Gene3D" id="3.30.70.330">
    <property type="match status" value="1"/>
</dbReference>
<dbReference type="FunFam" id="3.90.228.10:FF:000008">
    <property type="entry name" value="Poly [ADP-ribose] polymerase"/>
    <property type="match status" value="1"/>
</dbReference>
<dbReference type="InterPro" id="IPR057043">
    <property type="entry name" value="PARP14_KH_2"/>
</dbReference>
<keyword evidence="5" id="KW-0539">Nucleus</keyword>
<dbReference type="InterPro" id="IPR057045">
    <property type="entry name" value="PARP14_KH_3"/>
</dbReference>
<keyword evidence="4 7" id="KW-0520">NAD</keyword>
<feature type="domain" description="Macro" evidence="10">
    <location>
        <begin position="1145"/>
        <end position="1316"/>
    </location>
</feature>
<dbReference type="Pfam" id="PF23222">
    <property type="entry name" value="RRM_PARP14_1"/>
    <property type="match status" value="1"/>
</dbReference>
<feature type="domain" description="Macro" evidence="10">
    <location>
        <begin position="727"/>
        <end position="914"/>
    </location>
</feature>
<dbReference type="Pfam" id="PF23249">
    <property type="entry name" value="KH_PARP14_3"/>
    <property type="match status" value="1"/>
</dbReference>
<reference evidence="11" key="1">
    <citation type="submission" date="2020-06" db="EMBL/GenBank/DDBJ databases">
        <authorList>
            <consortium name="Wellcome Sanger Institute Data Sharing"/>
        </authorList>
    </citation>
    <scope>NUCLEOTIDE SEQUENCE [LARGE SCALE GENOMIC DNA]</scope>
</reference>
<dbReference type="EC" id="2.4.2.-" evidence="7"/>
<dbReference type="Pfam" id="PF23248">
    <property type="entry name" value="KH_PARP14_2"/>
    <property type="match status" value="1"/>
</dbReference>
<dbReference type="Pfam" id="PF23254">
    <property type="entry name" value="KH_PARP14_8"/>
    <property type="match status" value="1"/>
</dbReference>
<dbReference type="Pfam" id="PF01661">
    <property type="entry name" value="Macro"/>
    <property type="match status" value="3"/>
</dbReference>
<feature type="domain" description="PARP catalytic" evidence="9">
    <location>
        <begin position="1563"/>
        <end position="1759"/>
    </location>
</feature>
<comment type="similarity">
    <text evidence="6">Belongs to the ARTD/PARP family.</text>
</comment>
<dbReference type="Pfam" id="PF00644">
    <property type="entry name" value="PARP"/>
    <property type="match status" value="1"/>
</dbReference>
<dbReference type="PROSITE" id="PS51059">
    <property type="entry name" value="PARP_CATALYTIC"/>
    <property type="match status" value="1"/>
</dbReference>
<evidence type="ECO:0000256" key="4">
    <source>
        <dbReference type="ARBA" id="ARBA00023027"/>
    </source>
</evidence>
<dbReference type="CDD" id="cd01439">
    <property type="entry name" value="TCCD_inducible_PARP_like"/>
    <property type="match status" value="1"/>
</dbReference>
<proteinExistence type="inferred from homology"/>
<dbReference type="InterPro" id="IPR057049">
    <property type="entry name" value="PARP14_KH_8"/>
</dbReference>
<dbReference type="Ensembl" id="ENSGWIT00000044617.1">
    <property type="protein sequence ID" value="ENSGWIP00000041082.1"/>
    <property type="gene ID" value="ENSGWIG00000020684.1"/>
</dbReference>
<sequence>MADGYMFPVSVDLEGATAPRLKLKLMKYFQSRKSSGGECEVDYEPGSSTAMVRFRREEGKEYYLHRTVILDKSEIEYFPLEKNQPETEGAKAESEDEDPYMDAMVLGNLPDSMDLEVLEMLVENIFDGDSSSPKFTLELLPDISSAVVIFQRGTVFINRKLTAQRLGPTNQIVAEDVERFGEDILHLYFENNCGDVESVIINKEDQSAIVTFKEDKAVKRVMKMKHHIKKEEIRVYPFYKSLGRALYGNEKQPSPKLPSPISESIDVALWKFISVSEPAAKSVQSELAKHHCNVNLSQSIVQLSPSPSLLQQKDAKVLIREWTTAVKSTFAQAVSKFRQLVLRPDEEVWDECDLKIKNLQQQENIIIHPDKLRGHLTVVGYRNDIDRLESTLCGIVDKVIERVRREKLIVSQEIKVSSSVFYILCQDGLQEKLKQVYPALVLSYHKDHAVLKVTGLSDEILAANRVIYDAMLSLKRQNLELDSFVIDLIKSEQQEEVTETLLISAGINAVLDIGTNRVQLMAVSGRDLNAAQCHLVQLLTSQYVDVEDSNVLKKTEWQQLVFRLESENSKPCRRTQIRIKDNQVVVSGHIDNVYDVSEELEDFLTQNAQTEETVMVKPCVKLNYIKTMHTSWMKPLQDTVVLTFRKDAVCVSGSRVHATEAKKVIEKLVCCVFFEILNISKPGVKKLFQEKEAMYVSILKSETNCLVELVNDTQTSQDDSKFQQGPKPLYQLQTPDGVDIVVCKADLCTYPIDAVVSSSSPDLKHKGGLAGALSKAAGPQLQDECDKIIQTQGQLKPGDSVITNAGGRLCCKRVIHAVAPTFEPAKPAKALAQLKRAVKGSLELAEADGCVSVALPAISKGLGFPLPLCAITIVKAVKEHCDEKCDDGTLRRIDFVNNDDATVQAIKSVIRQEFGNYGVSPSHEDHSSHGKPAGFDQDLYHGQTKEGVNITLAKGCIENATTDVIVNILASDLSLNKGAVSNAILHVAGSKLQDLVKASKSSGHVGEIIVTDACKLRCKQVYHAIAPHYNKGNSKSEKELRKIISDCLNRVENDALTSITFPAIGTGNLGFPRDQAVTLMYEEILAFSSKAKPQHLKTITIILFAGDVETVQVFCQEFKKMVPTSSDGSGSSPSSAGYFSQVVSSPGMYETKMGSVTIQVAKGDITKETTDVIVNSSNDTFTLKSGVSKAILEAAGQAVEAECQKLADKTTGMMMTQGGNLSCKKILHLVGQTDPQKINNAVKDALQMCLSNSFTSVSFPALGTGQVKAKQVADVMLDAVISVLSKNTSGTLTTLRIVIFQEPMLNDFYSSMQERQVTDTKDKGFWQNFHSKVKGENCFDNCCFSLISSRLTHVFSAFFYGKSLEKHQRNGDFVVAPVQTDPACFHICSDSQTNIDRAKQWINHMVAQELHNLAIKDDAILHFSDSDYKLINEIQRKLSVSITTESKQAVASVIIEGLNKDVLLASNEIYKMLGGVREQEETKRKVEVACTVADWQYKEQGATFQSFEPMNNFLLEQALEKNQVSIKVTVLSQDYTVDMQNNQATDSQGNTMEIRRIDKLKDEEMPGHWEPMKDNTKSHSVTLNPGTAEHTEILSLFQATCTRPVTKIERIQNPVLWKSLMIKKRHMEEMNGHQNNERRLFHGTCQTTVATINEHGFNRSFAGKNAANYGNGSYFAVNANYSAQDTYSKPNATGDKFMYVCRVLTGDFTLGKVNMLVPPSKGAQSVQMYDSVVDNMTTPHMFIIFHDSHAYPEYLISFK</sequence>
<dbReference type="InterPro" id="IPR057050">
    <property type="entry name" value="RRM_PARP14_2"/>
</dbReference>
<gene>
    <name evidence="11" type="primary">parp14rs1</name>
</gene>
<keyword evidence="3 7" id="KW-0808">Transferase</keyword>
<dbReference type="GO" id="GO:0003950">
    <property type="term" value="F:NAD+ poly-ADP-ribosyltransferase activity"/>
    <property type="evidence" value="ECO:0007669"/>
    <property type="project" value="UniProtKB-UniRule"/>
</dbReference>
<comment type="subcellular location">
    <subcellularLocation>
        <location evidence="1">Nucleus</location>
    </subcellularLocation>
</comment>
<dbReference type="Gene3D" id="3.90.228.10">
    <property type="match status" value="1"/>
</dbReference>
<evidence type="ECO:0000313" key="11">
    <source>
        <dbReference type="Ensembl" id="ENSGWIP00000041082.1"/>
    </source>
</evidence>
<dbReference type="PROSITE" id="PS50918">
    <property type="entry name" value="WWE"/>
    <property type="match status" value="1"/>
</dbReference>
<dbReference type="Pfam" id="PF23084">
    <property type="entry name" value="KH_PARP14_1"/>
    <property type="match status" value="1"/>
</dbReference>
<dbReference type="PANTHER" id="PTHR14453">
    <property type="entry name" value="PARP/ZINC FINGER CCCH TYPE DOMAIN CONTAINING PROTEIN"/>
    <property type="match status" value="1"/>
</dbReference>
<evidence type="ECO:0000259" key="10">
    <source>
        <dbReference type="PROSITE" id="PS51154"/>
    </source>
</evidence>
<dbReference type="InterPro" id="IPR004170">
    <property type="entry name" value="WWE_dom"/>
</dbReference>
<dbReference type="Pfam" id="PF22005">
    <property type="entry name" value="WWE_1"/>
    <property type="match status" value="1"/>
</dbReference>
<keyword evidence="2 7" id="KW-0328">Glycosyltransferase</keyword>
<dbReference type="GO" id="GO:1990404">
    <property type="term" value="F:NAD+-protein mono-ADP-ribosyltransferase activity"/>
    <property type="evidence" value="ECO:0007669"/>
    <property type="project" value="TreeGrafter"/>
</dbReference>
<dbReference type="PANTHER" id="PTHR14453:SF89">
    <property type="entry name" value="PROTEIN MONO-ADP-RIBOSYLTRANSFERASE PARP14"/>
    <property type="match status" value="1"/>
</dbReference>
<dbReference type="SMART" id="SM00506">
    <property type="entry name" value="A1pp"/>
    <property type="match status" value="3"/>
</dbReference>
<dbReference type="PROSITE" id="PS51154">
    <property type="entry name" value="MACRO"/>
    <property type="match status" value="3"/>
</dbReference>
<dbReference type="InterPro" id="IPR012677">
    <property type="entry name" value="Nucleotide-bd_a/b_plait_sf"/>
</dbReference>
<evidence type="ECO:0000313" key="12">
    <source>
        <dbReference type="Proteomes" id="UP000694680"/>
    </source>
</evidence>
<dbReference type="InterPro" id="IPR012317">
    <property type="entry name" value="Poly(ADP-ribose)pol_cat_dom"/>
</dbReference>
<name>A0A8C5H8T1_GOUWI</name>
<dbReference type="InterPro" id="IPR057051">
    <property type="entry name" value="PARP14_RPM_1"/>
</dbReference>
<dbReference type="GO" id="GO:0005634">
    <property type="term" value="C:nucleus"/>
    <property type="evidence" value="ECO:0007669"/>
    <property type="project" value="UniProtKB-SubCell"/>
</dbReference>
<evidence type="ECO:0000256" key="3">
    <source>
        <dbReference type="ARBA" id="ARBA00022679"/>
    </source>
</evidence>
<dbReference type="CDD" id="cd02903">
    <property type="entry name" value="Macro_BAL-like"/>
    <property type="match status" value="1"/>
</dbReference>
<evidence type="ECO:0000256" key="7">
    <source>
        <dbReference type="RuleBase" id="RU362114"/>
    </source>
</evidence>
<dbReference type="InterPro" id="IPR057044">
    <property type="entry name" value="PARP14_KH_1"/>
</dbReference>
<dbReference type="SUPFAM" id="SSF117839">
    <property type="entry name" value="WWE domain"/>
    <property type="match status" value="1"/>
</dbReference>
<dbReference type="Gene3D" id="3.30.720.50">
    <property type="match status" value="1"/>
</dbReference>
<reference evidence="11" key="3">
    <citation type="submission" date="2025-09" db="UniProtKB">
        <authorList>
            <consortium name="Ensembl"/>
        </authorList>
    </citation>
    <scope>IDENTIFICATION</scope>
</reference>
<dbReference type="Gene3D" id="3.40.220.10">
    <property type="entry name" value="Leucine Aminopeptidase, subunit E, domain 1"/>
    <property type="match status" value="3"/>
</dbReference>
<dbReference type="GO" id="GO:0005737">
    <property type="term" value="C:cytoplasm"/>
    <property type="evidence" value="ECO:0007669"/>
    <property type="project" value="TreeGrafter"/>
</dbReference>
<dbReference type="GO" id="GO:0003714">
    <property type="term" value="F:transcription corepressor activity"/>
    <property type="evidence" value="ECO:0007669"/>
    <property type="project" value="TreeGrafter"/>
</dbReference>
<organism evidence="11 12">
    <name type="scientific">Gouania willdenowi</name>
    <name type="common">Blunt-snouted clingfish</name>
    <name type="synonym">Lepadogaster willdenowi</name>
    <dbReference type="NCBI Taxonomy" id="441366"/>
    <lineage>
        <taxon>Eukaryota</taxon>
        <taxon>Metazoa</taxon>
        <taxon>Chordata</taxon>
        <taxon>Craniata</taxon>
        <taxon>Vertebrata</taxon>
        <taxon>Euteleostomi</taxon>
        <taxon>Actinopterygii</taxon>
        <taxon>Neopterygii</taxon>
        <taxon>Teleostei</taxon>
        <taxon>Neoteleostei</taxon>
        <taxon>Acanthomorphata</taxon>
        <taxon>Ovalentaria</taxon>
        <taxon>Blenniimorphae</taxon>
        <taxon>Blenniiformes</taxon>
        <taxon>Gobiesocoidei</taxon>
        <taxon>Gobiesocidae</taxon>
        <taxon>Gobiesocinae</taxon>
        <taxon>Gouania</taxon>
    </lineage>
</organism>
<evidence type="ECO:0000256" key="6">
    <source>
        <dbReference type="ARBA" id="ARBA00024347"/>
    </source>
</evidence>
<dbReference type="Pfam" id="PF23252">
    <property type="entry name" value="KH_PARP14_5"/>
    <property type="match status" value="1"/>
</dbReference>
<reference evidence="11" key="2">
    <citation type="submission" date="2025-08" db="UniProtKB">
        <authorList>
            <consortium name="Ensembl"/>
        </authorList>
    </citation>
    <scope>IDENTIFICATION</scope>
</reference>
<dbReference type="Proteomes" id="UP000694680">
    <property type="component" value="Chromosome 21"/>
</dbReference>
<dbReference type="InterPro" id="IPR052056">
    <property type="entry name" value="Mono-ARTD/PARP"/>
</dbReference>
<dbReference type="InterPro" id="IPR037197">
    <property type="entry name" value="WWE_dom_sf"/>
</dbReference>
<dbReference type="InterPro" id="IPR057047">
    <property type="entry name" value="PARP14_KH_5"/>
</dbReference>
<dbReference type="CDD" id="cd02907">
    <property type="entry name" value="Macro_Af1521_BAL-like"/>
    <property type="match status" value="1"/>
</dbReference>
<dbReference type="InterPro" id="IPR002589">
    <property type="entry name" value="Macro_dom"/>
</dbReference>
<evidence type="ECO:0000256" key="5">
    <source>
        <dbReference type="ARBA" id="ARBA00023242"/>
    </source>
</evidence>
<dbReference type="Pfam" id="PF23085">
    <property type="entry name" value="RRM_PARP14_3"/>
    <property type="match status" value="1"/>
</dbReference>